<feature type="domain" description="Pirin N-terminal" evidence="4">
    <location>
        <begin position="71"/>
        <end position="144"/>
    </location>
</feature>
<evidence type="ECO:0000313" key="6">
    <source>
        <dbReference type="EMBL" id="MEJ8821888.1"/>
    </source>
</evidence>
<dbReference type="Gene3D" id="2.60.120.10">
    <property type="entry name" value="Jelly Rolls"/>
    <property type="match status" value="2"/>
</dbReference>
<comment type="caution">
    <text evidence="6">The sequence shown here is derived from an EMBL/GenBank/DDBJ whole genome shotgun (WGS) entry which is preliminary data.</text>
</comment>
<reference evidence="6 7" key="1">
    <citation type="submission" date="2024-03" db="EMBL/GenBank/DDBJ databases">
        <title>Novel species of the genus Variovorax.</title>
        <authorList>
            <person name="Liu Q."/>
            <person name="Xin Y.-H."/>
        </authorList>
    </citation>
    <scope>NUCLEOTIDE SEQUENCE [LARGE SCALE GENOMIC DNA]</scope>
    <source>
        <strain evidence="6 7">KACC 18501</strain>
    </source>
</reference>
<evidence type="ECO:0000256" key="1">
    <source>
        <dbReference type="ARBA" id="ARBA00008416"/>
    </source>
</evidence>
<comment type="similarity">
    <text evidence="1 2">Belongs to the pirin family.</text>
</comment>
<dbReference type="EMBL" id="JBBKZV010000003">
    <property type="protein sequence ID" value="MEJ8821888.1"/>
    <property type="molecule type" value="Genomic_DNA"/>
</dbReference>
<dbReference type="Proteomes" id="UP001363010">
    <property type="component" value="Unassembled WGS sequence"/>
</dbReference>
<accession>A0ABU8VVS9</accession>
<dbReference type="Pfam" id="PF02678">
    <property type="entry name" value="Pirin"/>
    <property type="match status" value="1"/>
</dbReference>
<dbReference type="PIRSF" id="PIRSF006232">
    <property type="entry name" value="Pirin"/>
    <property type="match status" value="1"/>
</dbReference>
<dbReference type="SUPFAM" id="SSF51182">
    <property type="entry name" value="RmlC-like cupins"/>
    <property type="match status" value="1"/>
</dbReference>
<name>A0ABU8VVS9_9BURK</name>
<evidence type="ECO:0000259" key="5">
    <source>
        <dbReference type="Pfam" id="PF05726"/>
    </source>
</evidence>
<evidence type="ECO:0000256" key="2">
    <source>
        <dbReference type="RuleBase" id="RU003457"/>
    </source>
</evidence>
<protein>
    <submittedName>
        <fullName evidence="6">Pirin family protein</fullName>
    </submittedName>
</protein>
<dbReference type="PANTHER" id="PTHR13903:SF8">
    <property type="entry name" value="PIRIN"/>
    <property type="match status" value="1"/>
</dbReference>
<feature type="compositionally biased region" description="Basic and acidic residues" evidence="3">
    <location>
        <begin position="330"/>
        <end position="352"/>
    </location>
</feature>
<keyword evidence="7" id="KW-1185">Reference proteome</keyword>
<feature type="region of interest" description="Disordered" evidence="3">
    <location>
        <begin position="324"/>
        <end position="352"/>
    </location>
</feature>
<dbReference type="InterPro" id="IPR003829">
    <property type="entry name" value="Pirin_N_dom"/>
</dbReference>
<dbReference type="Pfam" id="PF05726">
    <property type="entry name" value="Pirin_C"/>
    <property type="match status" value="1"/>
</dbReference>
<dbReference type="CDD" id="cd02909">
    <property type="entry name" value="cupin_pirin_N"/>
    <property type="match status" value="1"/>
</dbReference>
<dbReference type="InterPro" id="IPR014710">
    <property type="entry name" value="RmlC-like_jellyroll"/>
</dbReference>
<evidence type="ECO:0000256" key="3">
    <source>
        <dbReference type="SAM" id="MobiDB-lite"/>
    </source>
</evidence>
<sequence>MSTVLQNPIVQIKPLGFPWETIDPFLFCAYHDDAYPRGNGDMAVDDALLAGRNLGSDFSRKDGWSMYHGNPVPGFPGHPHRGFETVTIVRKGLIDHSDSLGAAARFGGGDVQWLTAGKGIVHSEMFPLLDASAPNPLELFQIWLNLPARNKMVAPHFTMFWAEDVPRFTATDEAGRNTEVASIAGRIGPVDGAPGEGGPLAPPPDSWAAQPGSDLAIWTIRMAPGARWTLPAATGKDTRRTLYFFRGASVEVAGQAVNRPAMIELRASEEVELANGDASVAEFLVLQGRPIAEPVAQYGPFVMNTQTEIAQAMQDYRRTQFGGWPWPDEAPVHGRDPARFARHPDGREERPA</sequence>
<dbReference type="PANTHER" id="PTHR13903">
    <property type="entry name" value="PIRIN-RELATED"/>
    <property type="match status" value="1"/>
</dbReference>
<dbReference type="RefSeq" id="WP_340362938.1">
    <property type="nucleotide sequence ID" value="NZ_JBBKZV010000003.1"/>
</dbReference>
<dbReference type="InterPro" id="IPR011051">
    <property type="entry name" value="RmlC_Cupin_sf"/>
</dbReference>
<evidence type="ECO:0000259" key="4">
    <source>
        <dbReference type="Pfam" id="PF02678"/>
    </source>
</evidence>
<feature type="domain" description="Pirin C-terminal" evidence="5">
    <location>
        <begin position="218"/>
        <end position="322"/>
    </location>
</feature>
<organism evidence="6 7">
    <name type="scientific">Variovorax humicola</name>
    <dbReference type="NCBI Taxonomy" id="1769758"/>
    <lineage>
        <taxon>Bacteria</taxon>
        <taxon>Pseudomonadati</taxon>
        <taxon>Pseudomonadota</taxon>
        <taxon>Betaproteobacteria</taxon>
        <taxon>Burkholderiales</taxon>
        <taxon>Comamonadaceae</taxon>
        <taxon>Variovorax</taxon>
    </lineage>
</organism>
<proteinExistence type="inferred from homology"/>
<evidence type="ECO:0000313" key="7">
    <source>
        <dbReference type="Proteomes" id="UP001363010"/>
    </source>
</evidence>
<dbReference type="InterPro" id="IPR012093">
    <property type="entry name" value="Pirin"/>
</dbReference>
<dbReference type="InterPro" id="IPR008778">
    <property type="entry name" value="Pirin_C_dom"/>
</dbReference>
<gene>
    <name evidence="6" type="ORF">WKW80_07540</name>
</gene>